<dbReference type="AlphaFoldDB" id="A0A1B3XMR3"/>
<gene>
    <name evidence="3" type="ORF">ABE28_009030</name>
</gene>
<dbReference type="OrthoDB" id="7904838at2"/>
<organism evidence="3 4">
    <name type="scientific">Peribacillus muralis</name>
    <dbReference type="NCBI Taxonomy" id="264697"/>
    <lineage>
        <taxon>Bacteria</taxon>
        <taxon>Bacillati</taxon>
        <taxon>Bacillota</taxon>
        <taxon>Bacilli</taxon>
        <taxon>Bacillales</taxon>
        <taxon>Bacillaceae</taxon>
        <taxon>Peribacillus</taxon>
    </lineage>
</organism>
<accession>A0A1B3XMR3</accession>
<dbReference type="STRING" id="264697.ABE28_009030"/>
<dbReference type="Proteomes" id="UP000077926">
    <property type="component" value="Chromosome"/>
</dbReference>
<feature type="region of interest" description="Disordered" evidence="1">
    <location>
        <begin position="160"/>
        <end position="182"/>
    </location>
</feature>
<evidence type="ECO:0000313" key="4">
    <source>
        <dbReference type="Proteomes" id="UP000077926"/>
    </source>
</evidence>
<feature type="domain" description="Baseplate protein J-like barrel" evidence="2">
    <location>
        <begin position="98"/>
        <end position="178"/>
    </location>
</feature>
<name>A0A1B3XMR3_9BACI</name>
<dbReference type="EMBL" id="CP017080">
    <property type="protein sequence ID" value="AOH54495.1"/>
    <property type="molecule type" value="Genomic_DNA"/>
</dbReference>
<reference evidence="3 4" key="1">
    <citation type="submission" date="2016-08" db="EMBL/GenBank/DDBJ databases">
        <title>Complete genome sequence of Bacillus muralis G25-68, a strain with toxicity to nematodes.</title>
        <authorList>
            <person name="Zheng Z."/>
        </authorList>
    </citation>
    <scope>NUCLEOTIDE SEQUENCE [LARGE SCALE GENOMIC DNA]</scope>
    <source>
        <strain evidence="3 4">G25-68</strain>
    </source>
</reference>
<dbReference type="InterPro" id="IPR052399">
    <property type="entry name" value="Phage_Baseplate_Assmbl_Protein"/>
</dbReference>
<sequence>MAWGLSEKGFNRPNQADLKEEIDQRQKELFGEDVNLSYKSPNGIISGLLSWVLAKVWELGEAIYHSGHPSEATDKNLDYLTSYFLTSRNPELSAEGQVDIVGTPNFVVVAGTRYEKESGIEYAVKENVTLSSIGTGTAEVVSLTPGIIGNALPGEITIQSEPSSSVESVTNSQAITGGREKETDVELRKRLLDTNGIKGYATPNSIVSAVQNVLGVRAANVHNNNTNATVNGTPPNSYQVYVLGGNGQEIAEAIFDKGPAGIEPYGTSSFQVKDISGIPHKVSYTPANTVNIFASVDLTTDNTFQSTSITEVKDTIVRFVGGTASDGSIYTGLNMGDKVIVQQLNFEVMQIQGVKDVGIKIGKTAGSLATSNINIATNEVAQTNAANISVAVTI</sequence>
<proteinExistence type="predicted"/>
<dbReference type="PANTHER" id="PTHR37829:SF3">
    <property type="entry name" value="PROTEIN JAYE-RELATED"/>
    <property type="match status" value="1"/>
</dbReference>
<dbReference type="Pfam" id="PF04865">
    <property type="entry name" value="Baseplate_J"/>
    <property type="match status" value="1"/>
</dbReference>
<dbReference type="InterPro" id="IPR006949">
    <property type="entry name" value="Barrel_Baseplate_J-like"/>
</dbReference>
<dbReference type="PANTHER" id="PTHR37829">
    <property type="entry name" value="PHAGE-LIKE ELEMENT PBSX PROTEIN XKDT"/>
    <property type="match status" value="1"/>
</dbReference>
<keyword evidence="4" id="KW-1185">Reference proteome</keyword>
<feature type="compositionally biased region" description="Polar residues" evidence="1">
    <location>
        <begin position="160"/>
        <end position="175"/>
    </location>
</feature>
<dbReference type="KEGG" id="bmur:ABE28_009030"/>
<evidence type="ECO:0000313" key="3">
    <source>
        <dbReference type="EMBL" id="AOH54495.1"/>
    </source>
</evidence>
<protein>
    <recommendedName>
        <fullName evidence="2">Baseplate protein J-like barrel domain-containing protein</fullName>
    </recommendedName>
</protein>
<evidence type="ECO:0000259" key="2">
    <source>
        <dbReference type="Pfam" id="PF04865"/>
    </source>
</evidence>
<evidence type="ECO:0000256" key="1">
    <source>
        <dbReference type="SAM" id="MobiDB-lite"/>
    </source>
</evidence>
<dbReference type="RefSeq" id="WP_064465802.1">
    <property type="nucleotide sequence ID" value="NZ_CP017080.1"/>
</dbReference>